<dbReference type="SUPFAM" id="SSF51679">
    <property type="entry name" value="Bacterial luciferase-like"/>
    <property type="match status" value="1"/>
</dbReference>
<name>A0A0K1ZS90_RALSL</name>
<evidence type="ECO:0000259" key="5">
    <source>
        <dbReference type="Pfam" id="PF00296"/>
    </source>
</evidence>
<dbReference type="NCBIfam" id="TIGR03571">
    <property type="entry name" value="lucif_BA3436"/>
    <property type="match status" value="1"/>
</dbReference>
<reference evidence="7" key="1">
    <citation type="submission" date="2015-10" db="EMBL/GenBank/DDBJ databases">
        <authorList>
            <person name="Gilbert D.G."/>
        </authorList>
    </citation>
    <scope>NUCLEOTIDE SEQUENCE</scope>
    <source>
        <strain evidence="7">Phyl III-seqv23</strain>
    </source>
</reference>
<evidence type="ECO:0000313" key="7">
    <source>
        <dbReference type="EMBL" id="CUV32130.1"/>
    </source>
</evidence>
<protein>
    <submittedName>
        <fullName evidence="7">Putative bacterial luciferase-like oxidoreductase protein</fullName>
    </submittedName>
</protein>
<evidence type="ECO:0000256" key="1">
    <source>
        <dbReference type="ARBA" id="ARBA00022630"/>
    </source>
</evidence>
<dbReference type="InterPro" id="IPR036661">
    <property type="entry name" value="Luciferase-like_sf"/>
</dbReference>
<dbReference type="InterPro" id="IPR020020">
    <property type="entry name" value="Luciferase-type_oxidoreductase"/>
</dbReference>
<dbReference type="PATRIC" id="fig|305.107.peg.2347"/>
<dbReference type="EMBL" id="LN899827">
    <property type="protein sequence ID" value="CUV46806.1"/>
    <property type="molecule type" value="Genomic_DNA"/>
</dbReference>
<evidence type="ECO:0000313" key="6">
    <source>
        <dbReference type="EMBL" id="CUV17176.1"/>
    </source>
</evidence>
<dbReference type="PANTHER" id="PTHR30011">
    <property type="entry name" value="ALKANESULFONATE MONOOXYGENASE-RELATED"/>
    <property type="match status" value="1"/>
</dbReference>
<accession>A0A0K1ZS90</accession>
<keyword evidence="4" id="KW-0503">Monooxygenase</keyword>
<organism evidence="7">
    <name type="scientific">Ralstonia solanacearum</name>
    <name type="common">Pseudomonas solanacearum</name>
    <dbReference type="NCBI Taxonomy" id="305"/>
    <lineage>
        <taxon>Bacteria</taxon>
        <taxon>Pseudomonadati</taxon>
        <taxon>Pseudomonadota</taxon>
        <taxon>Betaproteobacteria</taxon>
        <taxon>Burkholderiales</taxon>
        <taxon>Burkholderiaceae</taxon>
        <taxon>Ralstonia</taxon>
        <taxon>Ralstonia solanacearum species complex</taxon>
    </lineage>
</organism>
<dbReference type="Pfam" id="PF00296">
    <property type="entry name" value="Bac_luciferase"/>
    <property type="match status" value="1"/>
</dbReference>
<dbReference type="InterPro" id="IPR011251">
    <property type="entry name" value="Luciferase-like_dom"/>
</dbReference>
<evidence type="ECO:0000313" key="8">
    <source>
        <dbReference type="EMBL" id="CUV46806.1"/>
    </source>
</evidence>
<feature type="domain" description="Luciferase-like" evidence="5">
    <location>
        <begin position="34"/>
        <end position="260"/>
    </location>
</feature>
<evidence type="ECO:0000256" key="2">
    <source>
        <dbReference type="ARBA" id="ARBA00022643"/>
    </source>
</evidence>
<dbReference type="GO" id="GO:0016705">
    <property type="term" value="F:oxidoreductase activity, acting on paired donors, with incorporation or reduction of molecular oxygen"/>
    <property type="evidence" value="ECO:0007669"/>
    <property type="project" value="InterPro"/>
</dbReference>
<gene>
    <name evidence="6" type="ORF">PSS4_v1_270006</name>
    <name evidence="7" type="ORF">RUN1985_v1_1730011</name>
    <name evidence="8" type="ORF">TO10_v1_680030</name>
</gene>
<evidence type="ECO:0000256" key="4">
    <source>
        <dbReference type="ARBA" id="ARBA00023033"/>
    </source>
</evidence>
<dbReference type="EMBL" id="LN899824">
    <property type="protein sequence ID" value="CUV32130.1"/>
    <property type="molecule type" value="Genomic_DNA"/>
</dbReference>
<dbReference type="AlphaFoldDB" id="A0A0K1ZS90"/>
<proteinExistence type="predicted"/>
<keyword evidence="3" id="KW-0560">Oxidoreductase</keyword>
<dbReference type="InterPro" id="IPR051260">
    <property type="entry name" value="Diverse_substr_monoxygenases"/>
</dbReference>
<evidence type="ECO:0000256" key="3">
    <source>
        <dbReference type="ARBA" id="ARBA00023002"/>
    </source>
</evidence>
<keyword evidence="1" id="KW-0285">Flavoprotein</keyword>
<keyword evidence="2" id="KW-0288">FMN</keyword>
<dbReference type="GO" id="GO:0004497">
    <property type="term" value="F:monooxygenase activity"/>
    <property type="evidence" value="ECO:0007669"/>
    <property type="project" value="UniProtKB-KW"/>
</dbReference>
<sequence length="319" mass="35132">MQTSSRSGQHPGFARMFQPGRLTLGLMLPTAPLDHGIPDMTGQLDLAADADRYGFAALWTRDVPLFDPQFNDAGQIYDPWVWLGQLATVTRTIALSTAGIVLPLRHPLHTAKAAASVDIVSAGRFLLGAASGDRPSEYPAFNRSHEARGAVYREYIDVIRRSTAEDYPALSGTFGTLRDLDLLPKPTGRHLPILAIGSAQQSLQWIARNLDGWVTYFRPVETQRPRLDLWRSVVETQAGGAFLPFAQSMFIDLADDPDTAPSPIFLGYRLGRNRLIEELQALARLGANHVGFNLRHSVRPARDVLQELAECVLPLFPSA</sequence>
<dbReference type="EMBL" id="LN899821">
    <property type="protein sequence ID" value="CUV17176.1"/>
    <property type="molecule type" value="Genomic_DNA"/>
</dbReference>
<dbReference type="Gene3D" id="3.20.20.30">
    <property type="entry name" value="Luciferase-like domain"/>
    <property type="match status" value="1"/>
</dbReference>
<dbReference type="PANTHER" id="PTHR30011:SF16">
    <property type="entry name" value="C2H2 FINGER DOMAIN TRANSCRIPTION FACTOR (EUROFUNG)-RELATED"/>
    <property type="match status" value="1"/>
</dbReference>